<dbReference type="AlphaFoldDB" id="A0A1B1Z956"/>
<dbReference type="OrthoDB" id="9788539at2"/>
<dbReference type="GO" id="GO:0030145">
    <property type="term" value="F:manganese ion binding"/>
    <property type="evidence" value="ECO:0007669"/>
    <property type="project" value="UniProtKB-UniRule"/>
</dbReference>
<dbReference type="Pfam" id="PF19567">
    <property type="entry name" value="CpsB_CapC"/>
    <property type="match status" value="1"/>
</dbReference>
<dbReference type="PANTHER" id="PTHR39181">
    <property type="entry name" value="TYROSINE-PROTEIN PHOSPHATASE YWQE"/>
    <property type="match status" value="1"/>
</dbReference>
<comment type="similarity">
    <text evidence="1 5">Belongs to the metallo-dependent hydrolases superfamily. CpsB/CapC family.</text>
</comment>
<dbReference type="SUPFAM" id="SSF89550">
    <property type="entry name" value="PHP domain-like"/>
    <property type="match status" value="1"/>
</dbReference>
<gene>
    <name evidence="6" type="ORF">ABE41_018290</name>
</gene>
<dbReference type="InterPro" id="IPR016667">
    <property type="entry name" value="Caps_polysacc_synth_CpsB/CapC"/>
</dbReference>
<dbReference type="PANTHER" id="PTHR39181:SF1">
    <property type="entry name" value="TYROSINE-PROTEIN PHOSPHATASE YWQE"/>
    <property type="match status" value="1"/>
</dbReference>
<evidence type="ECO:0000313" key="6">
    <source>
        <dbReference type="EMBL" id="ANX13966.1"/>
    </source>
</evidence>
<dbReference type="PIRSF" id="PIRSF016557">
    <property type="entry name" value="Caps_synth_CpsB"/>
    <property type="match status" value="1"/>
</dbReference>
<protein>
    <recommendedName>
        <fullName evidence="5">Tyrosine-protein phosphatase</fullName>
        <ecNumber evidence="5">3.1.3.48</ecNumber>
    </recommendedName>
</protein>
<dbReference type="InterPro" id="IPR016195">
    <property type="entry name" value="Pol/histidinol_Pase-like"/>
</dbReference>
<dbReference type="GO" id="GO:0004725">
    <property type="term" value="F:protein tyrosine phosphatase activity"/>
    <property type="evidence" value="ECO:0007669"/>
    <property type="project" value="UniProtKB-UniRule"/>
</dbReference>
<dbReference type="EMBL" id="CP016761">
    <property type="protein sequence ID" value="ANX13966.1"/>
    <property type="molecule type" value="Genomic_DNA"/>
</dbReference>
<evidence type="ECO:0000256" key="3">
    <source>
        <dbReference type="ARBA" id="ARBA00022912"/>
    </source>
</evidence>
<sequence length="258" mass="29706">MIDIHCHILPGLDDGPARMEESIEMAKNAVENGISTILATPHYNRRFINTKNEIIAKTEELNRTLKDMNIPLCVLSGQEIRLFGEMLETYDKDELLSVNNNGNYIFVEFPANHVPNYAERLFFDSQLKGLTPVIVHPERNSYFMEQPDALFNFVKNGTLTQVTASSYIGRSGRKVKSFTQKIIESNLTHFIASDAHDTVKRPFALREAYEQVQKEYGTHLRYFFEENARLLTVGDSVMKEEPNNIMNQTFFSKIINRF</sequence>
<evidence type="ECO:0000256" key="5">
    <source>
        <dbReference type="PIRNR" id="PIRNR016557"/>
    </source>
</evidence>
<name>A0A1B1Z956_9BACL</name>
<organism evidence="6 7">
    <name type="scientific">Fictibacillus arsenicus</name>
    <dbReference type="NCBI Taxonomy" id="255247"/>
    <lineage>
        <taxon>Bacteria</taxon>
        <taxon>Bacillati</taxon>
        <taxon>Bacillota</taxon>
        <taxon>Bacilli</taxon>
        <taxon>Bacillales</taxon>
        <taxon>Fictibacillaceae</taxon>
        <taxon>Fictibacillus</taxon>
    </lineage>
</organism>
<dbReference type="KEGG" id="far:ABE41_018290"/>
<evidence type="ECO:0000256" key="1">
    <source>
        <dbReference type="ARBA" id="ARBA00005750"/>
    </source>
</evidence>
<evidence type="ECO:0000256" key="2">
    <source>
        <dbReference type="ARBA" id="ARBA00022801"/>
    </source>
</evidence>
<dbReference type="EC" id="3.1.3.48" evidence="5"/>
<comment type="catalytic activity">
    <reaction evidence="4 5">
        <text>O-phospho-L-tyrosyl-[protein] + H2O = L-tyrosyl-[protein] + phosphate</text>
        <dbReference type="Rhea" id="RHEA:10684"/>
        <dbReference type="Rhea" id="RHEA-COMP:10136"/>
        <dbReference type="Rhea" id="RHEA-COMP:20101"/>
        <dbReference type="ChEBI" id="CHEBI:15377"/>
        <dbReference type="ChEBI" id="CHEBI:43474"/>
        <dbReference type="ChEBI" id="CHEBI:46858"/>
        <dbReference type="ChEBI" id="CHEBI:61978"/>
        <dbReference type="EC" id="3.1.3.48"/>
    </reaction>
</comment>
<keyword evidence="3 5" id="KW-0904">Protein phosphatase</keyword>
<evidence type="ECO:0000256" key="4">
    <source>
        <dbReference type="ARBA" id="ARBA00051722"/>
    </source>
</evidence>
<evidence type="ECO:0000313" key="7">
    <source>
        <dbReference type="Proteomes" id="UP000077412"/>
    </source>
</evidence>
<proteinExistence type="inferred from homology"/>
<accession>A0A1B1Z956</accession>
<dbReference type="RefSeq" id="WP_066293501.1">
    <property type="nucleotide sequence ID" value="NZ_CP016761.1"/>
</dbReference>
<keyword evidence="2 5" id="KW-0378">Hydrolase</keyword>
<keyword evidence="7" id="KW-1185">Reference proteome</keyword>
<dbReference type="Gene3D" id="3.20.20.140">
    <property type="entry name" value="Metal-dependent hydrolases"/>
    <property type="match status" value="1"/>
</dbReference>
<reference evidence="6 7" key="1">
    <citation type="submission" date="2016-08" db="EMBL/GenBank/DDBJ databases">
        <title>Complete genome sequence of Fictibacillus arsenicus G25-54, a strain with toxicity to nematodes and a potential arsenic-resistance activity.</title>
        <authorList>
            <person name="Zheng Z."/>
        </authorList>
    </citation>
    <scope>NUCLEOTIDE SEQUENCE [LARGE SCALE GENOMIC DNA]</scope>
    <source>
        <strain evidence="6 7">G25-54</strain>
    </source>
</reference>
<dbReference type="Proteomes" id="UP000077412">
    <property type="component" value="Chromosome"/>
</dbReference>
<dbReference type="STRING" id="255247.ABE41_018290"/>